<protein>
    <submittedName>
        <fullName evidence="2">CpaD family pilus assembly protein</fullName>
    </submittedName>
</protein>
<evidence type="ECO:0000256" key="1">
    <source>
        <dbReference type="SAM" id="SignalP"/>
    </source>
</evidence>
<reference evidence="2 3" key="1">
    <citation type="submission" date="2023-06" db="EMBL/GenBank/DDBJ databases">
        <title>Altererythrobacter rubellus NBRC 112769 genome.</title>
        <authorList>
            <person name="Zhang K."/>
        </authorList>
    </citation>
    <scope>NUCLEOTIDE SEQUENCE [LARGE SCALE GENOMIC DNA]</scope>
    <source>
        <strain evidence="2 3">NBRC 112769</strain>
    </source>
</reference>
<evidence type="ECO:0000313" key="3">
    <source>
        <dbReference type="Proteomes" id="UP001231445"/>
    </source>
</evidence>
<dbReference type="AlphaFoldDB" id="A0A9Y2F5Z5"/>
<dbReference type="InterPro" id="IPR019027">
    <property type="entry name" value="Pilus_biogenesis_CpaD-related"/>
</dbReference>
<proteinExistence type="predicted"/>
<feature type="signal peptide" evidence="1">
    <location>
        <begin position="1"/>
        <end position="25"/>
    </location>
</feature>
<dbReference type="KEGG" id="arue:QQX03_10260"/>
<keyword evidence="3" id="KW-1185">Reference proteome</keyword>
<dbReference type="Proteomes" id="UP001231445">
    <property type="component" value="Chromosome"/>
</dbReference>
<dbReference type="RefSeq" id="WP_285975637.1">
    <property type="nucleotide sequence ID" value="NZ_CP127221.1"/>
</dbReference>
<dbReference type="EMBL" id="CP127221">
    <property type="protein sequence ID" value="WIW95322.1"/>
    <property type="molecule type" value="Genomic_DNA"/>
</dbReference>
<accession>A0A9Y2F5Z5</accession>
<keyword evidence="1" id="KW-0732">Signal</keyword>
<gene>
    <name evidence="2" type="ORF">QQX03_10260</name>
</gene>
<feature type="chain" id="PRO_5040871129" evidence="1">
    <location>
        <begin position="26"/>
        <end position="214"/>
    </location>
</feature>
<evidence type="ECO:0000313" key="2">
    <source>
        <dbReference type="EMBL" id="WIW95322.1"/>
    </source>
</evidence>
<dbReference type="Pfam" id="PF09476">
    <property type="entry name" value="Pilus_CpaD"/>
    <property type="match status" value="1"/>
</dbReference>
<sequence length="214" mass="22111">MPFANHSKLAGALALSLGLALGACGGMPTNKSLYSVNQPVVERNNYTFDVQSSQSGLSIADQQRLDGWFEALELGYGDRVSIDDPLASDAVLEAVSQLAGRHGVLLSDEAPVTSGASQPGYARVIVTRSKAHVPGCPNWSATSDMNYNNGTSPNYGCATNSNLAAMIANPEDLIEGQKGTGETVIMSSSKAIETYRDAAPTGAGGLSENATGGN</sequence>
<organism evidence="2 3">
    <name type="scientific">Altererythrobacter rubellus</name>
    <dbReference type="NCBI Taxonomy" id="2173831"/>
    <lineage>
        <taxon>Bacteria</taxon>
        <taxon>Pseudomonadati</taxon>
        <taxon>Pseudomonadota</taxon>
        <taxon>Alphaproteobacteria</taxon>
        <taxon>Sphingomonadales</taxon>
        <taxon>Erythrobacteraceae</taxon>
        <taxon>Altererythrobacter</taxon>
    </lineage>
</organism>
<name>A0A9Y2F5Z5_9SPHN</name>